<dbReference type="Pfam" id="PF13599">
    <property type="entry name" value="Pentapeptide_4"/>
    <property type="match status" value="1"/>
</dbReference>
<evidence type="ECO:0000256" key="1">
    <source>
        <dbReference type="SAM" id="MobiDB-lite"/>
    </source>
</evidence>
<dbReference type="RefSeq" id="WP_052557881.1">
    <property type="nucleotide sequence ID" value="NZ_JMCC02000135.1"/>
</dbReference>
<dbReference type="Pfam" id="PF09937">
    <property type="entry name" value="DUF2169"/>
    <property type="match status" value="1"/>
</dbReference>
<comment type="caution">
    <text evidence="3">The sequence shown here is derived from an EMBL/GenBank/DDBJ whole genome shotgun (WGS) entry which is preliminary data.</text>
</comment>
<name>A0A0C2CM83_9BACT</name>
<feature type="domain" description="DUF2169" evidence="2">
    <location>
        <begin position="23"/>
        <end position="322"/>
    </location>
</feature>
<dbReference type="InterPro" id="IPR001646">
    <property type="entry name" value="5peptide_repeat"/>
</dbReference>
<dbReference type="PANTHER" id="PTHR14136">
    <property type="entry name" value="BTB_POZ DOMAIN-CONTAINING PROTEIN KCTD9"/>
    <property type="match status" value="1"/>
</dbReference>
<gene>
    <name evidence="3" type="ORF">DB30_01552</name>
</gene>
<dbReference type="AlphaFoldDB" id="A0A0C2CM83"/>
<dbReference type="Pfam" id="PF00805">
    <property type="entry name" value="Pentapeptide"/>
    <property type="match status" value="4"/>
</dbReference>
<feature type="region of interest" description="Disordered" evidence="1">
    <location>
        <begin position="424"/>
        <end position="447"/>
    </location>
</feature>
<dbReference type="Gene3D" id="2.160.20.80">
    <property type="entry name" value="E3 ubiquitin-protein ligase SopA"/>
    <property type="match status" value="2"/>
</dbReference>
<reference evidence="3 4" key="1">
    <citation type="submission" date="2014-12" db="EMBL/GenBank/DDBJ databases">
        <title>Genome assembly of Enhygromyxa salina DSM 15201.</title>
        <authorList>
            <person name="Sharma G."/>
            <person name="Subramanian S."/>
        </authorList>
    </citation>
    <scope>NUCLEOTIDE SEQUENCE [LARGE SCALE GENOMIC DNA]</scope>
    <source>
        <strain evidence="3 4">DSM 15201</strain>
    </source>
</reference>
<dbReference type="InterPro" id="IPR018683">
    <property type="entry name" value="DUF2169"/>
</dbReference>
<evidence type="ECO:0000313" key="3">
    <source>
        <dbReference type="EMBL" id="KIG12361.1"/>
    </source>
</evidence>
<dbReference type="PANTHER" id="PTHR14136:SF17">
    <property type="entry name" value="BTB_POZ DOMAIN-CONTAINING PROTEIN KCTD9"/>
    <property type="match status" value="1"/>
</dbReference>
<dbReference type="InterPro" id="IPR051082">
    <property type="entry name" value="Pentapeptide-BTB/POZ_domain"/>
</dbReference>
<dbReference type="SUPFAM" id="SSF141571">
    <property type="entry name" value="Pentapeptide repeat-like"/>
    <property type="match status" value="2"/>
</dbReference>
<dbReference type="Proteomes" id="UP000031599">
    <property type="component" value="Unassembled WGS sequence"/>
</dbReference>
<evidence type="ECO:0000259" key="2">
    <source>
        <dbReference type="Pfam" id="PF09937"/>
    </source>
</evidence>
<proteinExistence type="predicted"/>
<sequence>MKVIKPSKLGVLTRGFEHQRKFHMGVSVLAFVPLGSAPSLLPEAAMWPFTGQRLGAEGALDAGIPKARGEFLINGSAYTPGAVPAPTCNVRAQVGPVAKTLRASGERVWLSGRQSSEPSAFTAMRLSWANAYGGPDYAKNPLGKGNGLSVLHGQEVQLLPNIEDPRALVQSARDTPEPAGFGPIDLSWPQRTSLAGTHDQHWLENLFPGFAADIDWSFFNLAPVDQQAEQFWTGGESYEFVNLHPSQPVLRGQLPRWHARVFVRRVTEGFGPGAMARLKLAAKQDDAPPAKPQIQDHELEEVPLRLQTLWFFPDAERAVLIWQGSLQVRTDDCTDISHLLIAADDHEQVRPREHYGTVLRQRLDPEIGPLAALDDSPLLPALADAGPPITAEAMPAREGLLEANLHAKRTREFEAARALVAAHGLDPDIHGPPKPEPPPPPPRPEDMPALAAKAIADAKQQEQELRAEVAEKQAKIGAELDEAGVDGLDSKTLEEELAGTTGPPTFSAKANRAMLEAVTIECRAQGWINDEIEAMLADRELEESWIAAEAQARDAYRSSAHNQPPAPPIPPTPTIEVEATRARLLERVAAGEGIRDLDFTGADLRNMDLRGADLSDGWLESAQLDGSDLSGAKLDEAVLAHASLVGVKLDGATACKANLGKARVTDSSAVGVDFSDAILHAAVFTRTGLQRANLTRADLVGVTLDTVDASELVASELLISEATLSALSLVGAALERCVLVGLELGGADLSLAKLTRCAFVNCDLRKVNFSQAHFNSVAFVETCILTQARFVGAQLPGCNLREMPLDGADFTQANLDRADLSGAALHGAVFYRVSAREARFDKADLGGASLLAANLMGASFMNASICGADLRGANLFGADMARVRSDDGVRLDQALLTKVRIHPKHVQEVP</sequence>
<accession>A0A0C2CM83</accession>
<protein>
    <recommendedName>
        <fullName evidence="2">DUF2169 domain-containing protein</fullName>
    </recommendedName>
</protein>
<dbReference type="EMBL" id="JMCC02000135">
    <property type="protein sequence ID" value="KIG12361.1"/>
    <property type="molecule type" value="Genomic_DNA"/>
</dbReference>
<evidence type="ECO:0000313" key="4">
    <source>
        <dbReference type="Proteomes" id="UP000031599"/>
    </source>
</evidence>
<organism evidence="3 4">
    <name type="scientific">Enhygromyxa salina</name>
    <dbReference type="NCBI Taxonomy" id="215803"/>
    <lineage>
        <taxon>Bacteria</taxon>
        <taxon>Pseudomonadati</taxon>
        <taxon>Myxococcota</taxon>
        <taxon>Polyangia</taxon>
        <taxon>Nannocystales</taxon>
        <taxon>Nannocystaceae</taxon>
        <taxon>Enhygromyxa</taxon>
    </lineage>
</organism>